<dbReference type="InterPro" id="IPR043502">
    <property type="entry name" value="DNA/RNA_pol_sf"/>
</dbReference>
<dbReference type="InterPro" id="IPR043128">
    <property type="entry name" value="Rev_trsase/Diguanyl_cyclase"/>
</dbReference>
<dbReference type="InterPro" id="IPR000477">
    <property type="entry name" value="RT_dom"/>
</dbReference>
<dbReference type="InterPro" id="IPR051320">
    <property type="entry name" value="Viral_Replic_Matur_Polypro"/>
</dbReference>
<accession>A0A0A9DIN0</accession>
<protein>
    <recommendedName>
        <fullName evidence="1">Reverse transcriptase domain-containing protein</fullName>
    </recommendedName>
</protein>
<evidence type="ECO:0000259" key="1">
    <source>
        <dbReference type="PROSITE" id="PS50878"/>
    </source>
</evidence>
<feature type="domain" description="Reverse transcriptase" evidence="1">
    <location>
        <begin position="1"/>
        <end position="104"/>
    </location>
</feature>
<dbReference type="Gene3D" id="3.10.10.10">
    <property type="entry name" value="HIV Type 1 Reverse Transcriptase, subunit A, domain 1"/>
    <property type="match status" value="1"/>
</dbReference>
<sequence length="167" mass="18839">MRPEDEAKTAFKTHNSHFEFRVMSYGLTGAPATFQNIMNTILRPLLCKGVLVFIDDILIYSRTLEEHVSLLRQVLHILIEHQLKVKLSKCAFVQQQLTYLGHVISAAGVSTDSKNIEPVRAWSTPTNAKEVHGFLGLAGYYRKFVRHFGITSYRSAEEACCVLLDGL</sequence>
<reference evidence="2" key="2">
    <citation type="journal article" date="2015" name="Data Brief">
        <title>Shoot transcriptome of the giant reed, Arundo donax.</title>
        <authorList>
            <person name="Barrero R.A."/>
            <person name="Guerrero F.D."/>
            <person name="Moolhuijzen P."/>
            <person name="Goolsby J.A."/>
            <person name="Tidwell J."/>
            <person name="Bellgard S.E."/>
            <person name="Bellgard M.I."/>
        </authorList>
    </citation>
    <scope>NUCLEOTIDE SEQUENCE</scope>
    <source>
        <tissue evidence="2">Shoot tissue taken approximately 20 cm above the soil surface</tissue>
    </source>
</reference>
<dbReference type="Pfam" id="PF00078">
    <property type="entry name" value="RVT_1"/>
    <property type="match status" value="1"/>
</dbReference>
<dbReference type="EMBL" id="GBRH01214298">
    <property type="protein sequence ID" value="JAD83597.1"/>
    <property type="molecule type" value="Transcribed_RNA"/>
</dbReference>
<evidence type="ECO:0000313" key="2">
    <source>
        <dbReference type="EMBL" id="JAD83597.1"/>
    </source>
</evidence>
<dbReference type="SUPFAM" id="SSF56672">
    <property type="entry name" value="DNA/RNA polymerases"/>
    <property type="match status" value="1"/>
</dbReference>
<name>A0A0A9DIN0_ARUDO</name>
<dbReference type="AlphaFoldDB" id="A0A0A9DIN0"/>
<proteinExistence type="predicted"/>
<dbReference type="PANTHER" id="PTHR33064">
    <property type="entry name" value="POL PROTEIN"/>
    <property type="match status" value="1"/>
</dbReference>
<dbReference type="CDD" id="cd01647">
    <property type="entry name" value="RT_LTR"/>
    <property type="match status" value="1"/>
</dbReference>
<dbReference type="Gene3D" id="3.30.70.270">
    <property type="match status" value="2"/>
</dbReference>
<reference evidence="2" key="1">
    <citation type="submission" date="2014-09" db="EMBL/GenBank/DDBJ databases">
        <authorList>
            <person name="Magalhaes I.L.F."/>
            <person name="Oliveira U."/>
            <person name="Santos F.R."/>
            <person name="Vidigal T.H.D.A."/>
            <person name="Brescovit A.D."/>
            <person name="Santos A.J."/>
        </authorList>
    </citation>
    <scope>NUCLEOTIDE SEQUENCE</scope>
    <source>
        <tissue evidence="2">Shoot tissue taken approximately 20 cm above the soil surface</tissue>
    </source>
</reference>
<organism evidence="2">
    <name type="scientific">Arundo donax</name>
    <name type="common">Giant reed</name>
    <name type="synonym">Donax arundinaceus</name>
    <dbReference type="NCBI Taxonomy" id="35708"/>
    <lineage>
        <taxon>Eukaryota</taxon>
        <taxon>Viridiplantae</taxon>
        <taxon>Streptophyta</taxon>
        <taxon>Embryophyta</taxon>
        <taxon>Tracheophyta</taxon>
        <taxon>Spermatophyta</taxon>
        <taxon>Magnoliopsida</taxon>
        <taxon>Liliopsida</taxon>
        <taxon>Poales</taxon>
        <taxon>Poaceae</taxon>
        <taxon>PACMAD clade</taxon>
        <taxon>Arundinoideae</taxon>
        <taxon>Arundineae</taxon>
        <taxon>Arundo</taxon>
    </lineage>
</organism>
<dbReference type="FunFam" id="3.30.70.270:FF:000003">
    <property type="entry name" value="Transposon Ty3-G Gag-Pol polyprotein"/>
    <property type="match status" value="1"/>
</dbReference>
<dbReference type="PROSITE" id="PS50878">
    <property type="entry name" value="RT_POL"/>
    <property type="match status" value="1"/>
</dbReference>
<dbReference type="PANTHER" id="PTHR33064:SF37">
    <property type="entry name" value="RIBONUCLEASE H"/>
    <property type="match status" value="1"/>
</dbReference>